<sequence length="59" mass="6270">MQSTEGLTDSRPELRFELDEVPMDIFDLAEQGLTVESLTAGHGLGEFGASSVFSCSSSS</sequence>
<dbReference type="EMBL" id="BAAAQD010000041">
    <property type="protein sequence ID" value="GAA1568924.1"/>
    <property type="molecule type" value="Genomic_DNA"/>
</dbReference>
<proteinExistence type="predicted"/>
<name>A0ABN2D238_9ACTN</name>
<gene>
    <name evidence="1" type="ORF">GCM10009827_108320</name>
</gene>
<dbReference type="RefSeq" id="WP_344513792.1">
    <property type="nucleotide sequence ID" value="NZ_BAAAQD010000041.1"/>
</dbReference>
<evidence type="ECO:0008006" key="3">
    <source>
        <dbReference type="Google" id="ProtNLM"/>
    </source>
</evidence>
<organism evidence="1 2">
    <name type="scientific">Dactylosporangium maewongense</name>
    <dbReference type="NCBI Taxonomy" id="634393"/>
    <lineage>
        <taxon>Bacteria</taxon>
        <taxon>Bacillati</taxon>
        <taxon>Actinomycetota</taxon>
        <taxon>Actinomycetes</taxon>
        <taxon>Micromonosporales</taxon>
        <taxon>Micromonosporaceae</taxon>
        <taxon>Dactylosporangium</taxon>
    </lineage>
</organism>
<reference evidence="1 2" key="1">
    <citation type="journal article" date="2019" name="Int. J. Syst. Evol. Microbiol.">
        <title>The Global Catalogue of Microorganisms (GCM) 10K type strain sequencing project: providing services to taxonomists for standard genome sequencing and annotation.</title>
        <authorList>
            <consortium name="The Broad Institute Genomics Platform"/>
            <consortium name="The Broad Institute Genome Sequencing Center for Infectious Disease"/>
            <person name="Wu L."/>
            <person name="Ma J."/>
        </authorList>
    </citation>
    <scope>NUCLEOTIDE SEQUENCE [LARGE SCALE GENOMIC DNA]</scope>
    <source>
        <strain evidence="1 2">JCM 15933</strain>
    </source>
</reference>
<evidence type="ECO:0000313" key="2">
    <source>
        <dbReference type="Proteomes" id="UP001501470"/>
    </source>
</evidence>
<dbReference type="Proteomes" id="UP001501470">
    <property type="component" value="Unassembled WGS sequence"/>
</dbReference>
<accession>A0ABN2D238</accession>
<comment type="caution">
    <text evidence="1">The sequence shown here is derived from an EMBL/GenBank/DDBJ whole genome shotgun (WGS) entry which is preliminary data.</text>
</comment>
<evidence type="ECO:0000313" key="1">
    <source>
        <dbReference type="EMBL" id="GAA1568924.1"/>
    </source>
</evidence>
<dbReference type="Pfam" id="PF19409">
    <property type="entry name" value="Thiopep_pre"/>
    <property type="match status" value="1"/>
</dbReference>
<protein>
    <recommendedName>
        <fullName evidence="3">GE37468 family thiazolyl peptide</fullName>
    </recommendedName>
</protein>
<dbReference type="NCBIfam" id="NF033399">
    <property type="entry name" value="thiazolyl_GetA"/>
    <property type="match status" value="1"/>
</dbReference>
<keyword evidence="2" id="KW-1185">Reference proteome</keyword>